<comment type="cofactor">
    <cofactor evidence="1">
        <name>[3Fe-4S] cluster</name>
        <dbReference type="ChEBI" id="CHEBI:21137"/>
    </cofactor>
</comment>
<evidence type="ECO:0000256" key="7">
    <source>
        <dbReference type="ARBA" id="ARBA00023291"/>
    </source>
</evidence>
<dbReference type="PANTHER" id="PTHR36923:SF3">
    <property type="entry name" value="FERREDOXIN"/>
    <property type="match status" value="1"/>
</dbReference>
<keyword evidence="3 8" id="KW-0479">Metal-binding</keyword>
<comment type="caution">
    <text evidence="9">The sequence shown here is derived from an EMBL/GenBank/DDBJ whole genome shotgun (WGS) entry which is preliminary data.</text>
</comment>
<evidence type="ECO:0000256" key="3">
    <source>
        <dbReference type="ARBA" id="ARBA00022723"/>
    </source>
</evidence>
<dbReference type="PRINTS" id="PR00352">
    <property type="entry name" value="3FE4SFRDOXIN"/>
</dbReference>
<keyword evidence="6 8" id="KW-0411">Iron-sulfur</keyword>
<proteinExistence type="predicted"/>
<dbReference type="InterPro" id="IPR051269">
    <property type="entry name" value="Fe-S_cluster_ET"/>
</dbReference>
<evidence type="ECO:0000256" key="2">
    <source>
        <dbReference type="ARBA" id="ARBA00022448"/>
    </source>
</evidence>
<sequence length="66" mass="6867">MRISTEEDRCVAAGHCVVAAPEVFDQREEDGVVVLLDPRPPAGARAAVEEAALLCPAAAIRLVSGP</sequence>
<protein>
    <recommendedName>
        <fullName evidence="8">Ferredoxin</fullName>
    </recommendedName>
</protein>
<comment type="function">
    <text evidence="8">Ferredoxins are iron-sulfur proteins that transfer electrons in a wide variety of metabolic reactions.</text>
</comment>
<keyword evidence="4 8" id="KW-0249">Electron transport</keyword>
<evidence type="ECO:0000256" key="4">
    <source>
        <dbReference type="ARBA" id="ARBA00022982"/>
    </source>
</evidence>
<dbReference type="Gene3D" id="3.30.70.20">
    <property type="match status" value="1"/>
</dbReference>
<name>A0ABU6CL81_9ACTN</name>
<evidence type="ECO:0000313" key="9">
    <source>
        <dbReference type="EMBL" id="MEB3964817.1"/>
    </source>
</evidence>
<organism evidence="9 10">
    <name type="scientific">Streptomyces kunmingensis</name>
    <dbReference type="NCBI Taxonomy" id="68225"/>
    <lineage>
        <taxon>Bacteria</taxon>
        <taxon>Bacillati</taxon>
        <taxon>Actinomycetota</taxon>
        <taxon>Actinomycetes</taxon>
        <taxon>Kitasatosporales</taxon>
        <taxon>Streptomycetaceae</taxon>
        <taxon>Streptomyces</taxon>
    </lineage>
</organism>
<accession>A0ABU6CL81</accession>
<dbReference type="EMBL" id="JAOZYB010000317">
    <property type="protein sequence ID" value="MEB3964817.1"/>
    <property type="molecule type" value="Genomic_DNA"/>
</dbReference>
<evidence type="ECO:0000256" key="8">
    <source>
        <dbReference type="RuleBase" id="RU368020"/>
    </source>
</evidence>
<gene>
    <name evidence="9" type="ORF">OKJ48_31990</name>
</gene>
<evidence type="ECO:0000256" key="6">
    <source>
        <dbReference type="ARBA" id="ARBA00023014"/>
    </source>
</evidence>
<dbReference type="Proteomes" id="UP001352223">
    <property type="component" value="Unassembled WGS sequence"/>
</dbReference>
<dbReference type="RefSeq" id="WP_324772598.1">
    <property type="nucleotide sequence ID" value="NZ_BAAATS010000006.1"/>
</dbReference>
<evidence type="ECO:0000256" key="1">
    <source>
        <dbReference type="ARBA" id="ARBA00001927"/>
    </source>
</evidence>
<keyword evidence="2 8" id="KW-0813">Transport</keyword>
<evidence type="ECO:0000256" key="5">
    <source>
        <dbReference type="ARBA" id="ARBA00023004"/>
    </source>
</evidence>
<dbReference type="SUPFAM" id="SSF54862">
    <property type="entry name" value="4Fe-4S ferredoxins"/>
    <property type="match status" value="1"/>
</dbReference>
<dbReference type="Pfam" id="PF13370">
    <property type="entry name" value="Fer4_13"/>
    <property type="match status" value="1"/>
</dbReference>
<reference evidence="9 10" key="1">
    <citation type="submission" date="2022-10" db="EMBL/GenBank/DDBJ databases">
        <authorList>
            <person name="Xie J."/>
            <person name="Shen N."/>
        </authorList>
    </citation>
    <scope>NUCLEOTIDE SEQUENCE [LARGE SCALE GENOMIC DNA]</scope>
    <source>
        <strain evidence="9 10">DSM 41681</strain>
    </source>
</reference>
<keyword evidence="5 8" id="KW-0408">Iron</keyword>
<keyword evidence="10" id="KW-1185">Reference proteome</keyword>
<dbReference type="PANTHER" id="PTHR36923">
    <property type="entry name" value="FERREDOXIN"/>
    <property type="match status" value="1"/>
</dbReference>
<dbReference type="InterPro" id="IPR001080">
    <property type="entry name" value="3Fe4S_ferredoxin"/>
</dbReference>
<keyword evidence="7" id="KW-0003">3Fe-4S</keyword>
<evidence type="ECO:0000313" key="10">
    <source>
        <dbReference type="Proteomes" id="UP001352223"/>
    </source>
</evidence>